<comment type="caution">
    <text evidence="1">The sequence shown here is derived from an EMBL/GenBank/DDBJ whole genome shotgun (WGS) entry which is preliminary data.</text>
</comment>
<organism evidence="1 2">
    <name type="scientific">Algoriphagus aquatilis</name>
    <dbReference type="NCBI Taxonomy" id="490186"/>
    <lineage>
        <taxon>Bacteria</taxon>
        <taxon>Pseudomonadati</taxon>
        <taxon>Bacteroidota</taxon>
        <taxon>Cytophagia</taxon>
        <taxon>Cytophagales</taxon>
        <taxon>Cyclobacteriaceae</taxon>
        <taxon>Algoriphagus</taxon>
    </lineage>
</organism>
<protein>
    <submittedName>
        <fullName evidence="1">DUF4270 family protein</fullName>
    </submittedName>
</protein>
<sequence length="456" mass="50380">MKSFMEYTPALQAKLSIYALISVLFLGACSDPATVGLELAPQNNQIGVFYKEFTLDAQVVLLDSFNTTNSGVLLVGNEVDDYFGKTTSTAYTRLYIDQTAERPKSDAVLDSVFFNFSTVSVNGSNLDKPKSYRVHLLNEPILDTLYYNFSTLSYKPTPILDAEILFGDKKDTLVKVPITNEAFINDLFTKMKRGQEFDNLFSFRRYLPGLAITSRDGDNATAGFSLGTNTGITVYYHALGDTTALKYSITTLSSRSFNSIASDRAGTPTSVITEYGKSYNTSPIVGMKAGLGLAMRVNTGPIDAFLDTLQGVIFNQVNLTIGALENQDAGNVPISSMVLKFVDSQNRVLLSSFNKAELHVQGDGQAQVIDDGKGNLIPNYLFASSAVVEYNSVDKLYRAGISSHLNAIYRGQIKRQDWLLYPSTPRDLSDDFKRSLRQFKVNKDKIKVTVIYSKIR</sequence>
<dbReference type="EMBL" id="JBHSKS010000012">
    <property type="protein sequence ID" value="MFC5192976.1"/>
    <property type="molecule type" value="Genomic_DNA"/>
</dbReference>
<dbReference type="Proteomes" id="UP001596163">
    <property type="component" value="Unassembled WGS sequence"/>
</dbReference>
<name>A0ABW0BZJ8_9BACT</name>
<keyword evidence="2" id="KW-1185">Reference proteome</keyword>
<reference evidence="2" key="1">
    <citation type="journal article" date="2019" name="Int. J. Syst. Evol. Microbiol.">
        <title>The Global Catalogue of Microorganisms (GCM) 10K type strain sequencing project: providing services to taxonomists for standard genome sequencing and annotation.</title>
        <authorList>
            <consortium name="The Broad Institute Genomics Platform"/>
            <consortium name="The Broad Institute Genome Sequencing Center for Infectious Disease"/>
            <person name="Wu L."/>
            <person name="Ma J."/>
        </authorList>
    </citation>
    <scope>NUCLEOTIDE SEQUENCE [LARGE SCALE GENOMIC DNA]</scope>
    <source>
        <strain evidence="2">CGMCC 1.7030</strain>
    </source>
</reference>
<gene>
    <name evidence="1" type="ORF">ACFPIK_14465</name>
</gene>
<evidence type="ECO:0000313" key="2">
    <source>
        <dbReference type="Proteomes" id="UP001596163"/>
    </source>
</evidence>
<evidence type="ECO:0000313" key="1">
    <source>
        <dbReference type="EMBL" id="MFC5192976.1"/>
    </source>
</evidence>
<accession>A0ABW0BZJ8</accession>
<dbReference type="Pfam" id="PF14092">
    <property type="entry name" value="DUF4270"/>
    <property type="match status" value="1"/>
</dbReference>
<proteinExistence type="predicted"/>
<dbReference type="InterPro" id="IPR025366">
    <property type="entry name" value="DUF4270"/>
</dbReference>
<dbReference type="PROSITE" id="PS51257">
    <property type="entry name" value="PROKAR_LIPOPROTEIN"/>
    <property type="match status" value="1"/>
</dbReference>